<dbReference type="AlphaFoldDB" id="A0A452DUZ8"/>
<evidence type="ECO:0008006" key="9">
    <source>
        <dbReference type="Google" id="ProtNLM"/>
    </source>
</evidence>
<accession>A0A452DUZ8</accession>
<keyword evidence="3 6" id="KW-1133">Transmembrane helix</keyword>
<organism evidence="7 8">
    <name type="scientific">Capra hircus</name>
    <name type="common">Goat</name>
    <dbReference type="NCBI Taxonomy" id="9925"/>
    <lineage>
        <taxon>Eukaryota</taxon>
        <taxon>Metazoa</taxon>
        <taxon>Chordata</taxon>
        <taxon>Craniata</taxon>
        <taxon>Vertebrata</taxon>
        <taxon>Euteleostomi</taxon>
        <taxon>Mammalia</taxon>
        <taxon>Eutheria</taxon>
        <taxon>Laurasiatheria</taxon>
        <taxon>Artiodactyla</taxon>
        <taxon>Ruminantia</taxon>
        <taxon>Pecora</taxon>
        <taxon>Bovidae</taxon>
        <taxon>Caprinae</taxon>
        <taxon>Capra</taxon>
    </lineage>
</organism>
<evidence type="ECO:0000256" key="5">
    <source>
        <dbReference type="SAM" id="MobiDB-lite"/>
    </source>
</evidence>
<proteinExistence type="predicted"/>
<comment type="subcellular location">
    <subcellularLocation>
        <location evidence="1">Membrane</location>
        <topology evidence="1">Multi-pass membrane protein</topology>
    </subcellularLocation>
</comment>
<dbReference type="GO" id="GO:0005783">
    <property type="term" value="C:endoplasmic reticulum"/>
    <property type="evidence" value="ECO:0007669"/>
    <property type="project" value="TreeGrafter"/>
</dbReference>
<reference evidence="7" key="2">
    <citation type="submission" date="2025-08" db="UniProtKB">
        <authorList>
            <consortium name="Ensembl"/>
        </authorList>
    </citation>
    <scope>IDENTIFICATION</scope>
</reference>
<feature type="transmembrane region" description="Helical" evidence="6">
    <location>
        <begin position="56"/>
        <end position="79"/>
    </location>
</feature>
<evidence type="ECO:0000256" key="1">
    <source>
        <dbReference type="ARBA" id="ARBA00004141"/>
    </source>
</evidence>
<keyword evidence="8" id="KW-1185">Reference proteome</keyword>
<evidence type="ECO:0000256" key="4">
    <source>
        <dbReference type="ARBA" id="ARBA00023136"/>
    </source>
</evidence>
<dbReference type="GeneTree" id="ENSGT00390000018633"/>
<dbReference type="STRING" id="9925.ENSCHIP00000003525"/>
<dbReference type="PANTHER" id="PTHR21389">
    <property type="entry name" value="P53 INDUCED PROTEIN"/>
    <property type="match status" value="1"/>
</dbReference>
<name>A0A452DUZ8_CAPHI</name>
<dbReference type="Ensembl" id="ENSCHIT00000010519.1">
    <property type="protein sequence ID" value="ENSCHIP00000003525.1"/>
    <property type="gene ID" value="ENSCHIG00000007671.1"/>
</dbReference>
<dbReference type="EMBL" id="LWLT01000020">
    <property type="status" value="NOT_ANNOTATED_CDS"/>
    <property type="molecule type" value="Genomic_DNA"/>
</dbReference>
<evidence type="ECO:0000256" key="6">
    <source>
        <dbReference type="SAM" id="Phobius"/>
    </source>
</evidence>
<evidence type="ECO:0000313" key="8">
    <source>
        <dbReference type="Proteomes" id="UP000291000"/>
    </source>
</evidence>
<keyword evidence="4 6" id="KW-0472">Membrane</keyword>
<sequence>IKTSIWGICTIPKLNARIQQKREEQCPRKASSVLSQRRAQSTERKQKSEPHVVRRIFQCCTWNGGVFWFNILLFHHMFIPVLQSVVAQIIALSVDSLFALTKVVSSVWFHDIADLASKVSGRKPPTFPACSKIIADMLFSLSLQALFFLQGTFVSLSHLPGKLYSLYCFNGWFHKGIEMHQPLSNTERNWPCFGFGLPLAFLTARQSSNIVSGCLFSFLFPLFLISANEAKIPGKTYFFQLHLFSLVIFLSSRLFHKMGEPAVISTSAEFLHHTHLLPELKAAAGPLSQSPAIWRRWEGSEGHHSSSFPSSPPSPPREGGAHHAKGPRHIPFSLRNPDFCLWCT</sequence>
<dbReference type="PANTHER" id="PTHR21389:SF0">
    <property type="entry name" value="ETOPOSIDE-INDUCED PROTEIN 2.4 HOMOLOG"/>
    <property type="match status" value="1"/>
</dbReference>
<feature type="region of interest" description="Disordered" evidence="5">
    <location>
        <begin position="27"/>
        <end position="46"/>
    </location>
</feature>
<protein>
    <recommendedName>
        <fullName evidence="9">EI24 autophagy associated transmembrane protein</fullName>
    </recommendedName>
</protein>
<evidence type="ECO:0000256" key="3">
    <source>
        <dbReference type="ARBA" id="ARBA00022989"/>
    </source>
</evidence>
<dbReference type="GO" id="GO:0016020">
    <property type="term" value="C:membrane"/>
    <property type="evidence" value="ECO:0007669"/>
    <property type="project" value="UniProtKB-SubCell"/>
</dbReference>
<reference evidence="7" key="3">
    <citation type="submission" date="2025-09" db="UniProtKB">
        <authorList>
            <consortium name="Ensembl"/>
        </authorList>
    </citation>
    <scope>IDENTIFICATION</scope>
</reference>
<feature type="region of interest" description="Disordered" evidence="5">
    <location>
        <begin position="300"/>
        <end position="330"/>
    </location>
</feature>
<dbReference type="Proteomes" id="UP000291000">
    <property type="component" value="Chromosome 18"/>
</dbReference>
<keyword evidence="2 6" id="KW-0812">Transmembrane</keyword>
<dbReference type="GO" id="GO:0016236">
    <property type="term" value="P:macroautophagy"/>
    <property type="evidence" value="ECO:0007669"/>
    <property type="project" value="TreeGrafter"/>
</dbReference>
<evidence type="ECO:0000256" key="2">
    <source>
        <dbReference type="ARBA" id="ARBA00022692"/>
    </source>
</evidence>
<reference evidence="7 8" key="1">
    <citation type="submission" date="2016-04" db="EMBL/GenBank/DDBJ databases">
        <title>Polished mammalian reference genomes with single-molecule sequencing and chromosome conformation capture applied to the Capra hircus genome.</title>
        <authorList>
            <person name="Bickhart D.M."/>
            <person name="Koren S."/>
            <person name="Rosen B."/>
            <person name="Hastie A."/>
            <person name="Liachko I."/>
            <person name="Sullivan S.T."/>
            <person name="Burton J."/>
            <person name="Sayre B.L."/>
            <person name="Huson H.J."/>
            <person name="Lee J."/>
            <person name="Lam E."/>
            <person name="Kelley C.M."/>
            <person name="Hutchison J.L."/>
            <person name="Zhou Y."/>
            <person name="Sun J."/>
            <person name="Crisa A."/>
            <person name="Schwartz J.C."/>
            <person name="Hammond J.A."/>
            <person name="Schroeder S.G."/>
            <person name="Liu G.E."/>
            <person name="Dunham M."/>
            <person name="Shendure J."/>
            <person name="Sonstegard T.S."/>
            <person name="Phillippy A.M."/>
            <person name="Van Tassell C.P."/>
            <person name="Smith T.P."/>
        </authorList>
    </citation>
    <scope>NUCLEOTIDE SEQUENCE [LARGE SCALE GENOMIC DNA]</scope>
</reference>
<evidence type="ECO:0000313" key="7">
    <source>
        <dbReference type="Ensembl" id="ENSCHIP00000003525.1"/>
    </source>
</evidence>